<accession>A0AAD5W1M0</accession>
<evidence type="ECO:0000256" key="1">
    <source>
        <dbReference type="SAM" id="MobiDB-lite"/>
    </source>
</evidence>
<feature type="region of interest" description="Disordered" evidence="1">
    <location>
        <begin position="1"/>
        <end position="20"/>
    </location>
</feature>
<dbReference type="AlphaFoldDB" id="A0AAD5W1M0"/>
<gene>
    <name evidence="2" type="ORF">NP233_g1722</name>
</gene>
<proteinExistence type="predicted"/>
<protein>
    <submittedName>
        <fullName evidence="2">Uncharacterized protein</fullName>
    </submittedName>
</protein>
<dbReference type="Proteomes" id="UP001213000">
    <property type="component" value="Unassembled WGS sequence"/>
</dbReference>
<evidence type="ECO:0000313" key="2">
    <source>
        <dbReference type="EMBL" id="KAJ3574506.1"/>
    </source>
</evidence>
<evidence type="ECO:0000313" key="3">
    <source>
        <dbReference type="Proteomes" id="UP001213000"/>
    </source>
</evidence>
<keyword evidence="3" id="KW-1185">Reference proteome</keyword>
<sequence length="476" mass="54305">MPPKKKVRFSTASARTNNENPRWIRTADNSYKLPGETLPVPKDQAPIERERLSKIPHSQLNLINAILSQVYEAWPAIKAAECNETNPEFLCLVWESMKRGFIYHVFPREIKSAINKARNSSQSASHSVLINIQQQFKDNKGFASQIYGKFLRLGDQLQKLETTPESQRVLVGECLRKARAFDYELKRVRYAGQTARKQAIWIGDTSTDFDKESKKHMVETAEQLNLLSTAYSNKHPNENPGQHSQECPAVNVGEKMNRICAPGQDACYSLIFWTKDGPNDDKPSESKIFGGIVYHPEKIFDHLSSDIAQLLKERELSTLFNKFKDQVNRPRFSTAGSMVKATGTHALMPKDKLPKGADHAQKEAKVWHDQIPLFEAYHHEFYQGFLPHLAEMREVEHLKSDQSSFRIDHFSRRFSKKILIWSALSDIQVHLHLRHLAILQPYTLTKMRRPPAVGSCKGPNRSPETAQTSFGGLTVF</sequence>
<name>A0AAD5W1M0_9AGAR</name>
<feature type="region of interest" description="Disordered" evidence="1">
    <location>
        <begin position="453"/>
        <end position="476"/>
    </location>
</feature>
<feature type="compositionally biased region" description="Polar residues" evidence="1">
    <location>
        <begin position="10"/>
        <end position="20"/>
    </location>
</feature>
<feature type="compositionally biased region" description="Polar residues" evidence="1">
    <location>
        <begin position="462"/>
        <end position="476"/>
    </location>
</feature>
<reference evidence="2" key="1">
    <citation type="submission" date="2022-07" db="EMBL/GenBank/DDBJ databases">
        <title>Genome Sequence of Leucocoprinus birnbaumii.</title>
        <authorList>
            <person name="Buettner E."/>
        </authorList>
    </citation>
    <scope>NUCLEOTIDE SEQUENCE</scope>
    <source>
        <strain evidence="2">VT141</strain>
    </source>
</reference>
<organism evidence="2 3">
    <name type="scientific">Leucocoprinus birnbaumii</name>
    <dbReference type="NCBI Taxonomy" id="56174"/>
    <lineage>
        <taxon>Eukaryota</taxon>
        <taxon>Fungi</taxon>
        <taxon>Dikarya</taxon>
        <taxon>Basidiomycota</taxon>
        <taxon>Agaricomycotina</taxon>
        <taxon>Agaricomycetes</taxon>
        <taxon>Agaricomycetidae</taxon>
        <taxon>Agaricales</taxon>
        <taxon>Agaricineae</taxon>
        <taxon>Agaricaceae</taxon>
        <taxon>Leucocoprinus</taxon>
    </lineage>
</organism>
<dbReference type="EMBL" id="JANIEX010000066">
    <property type="protein sequence ID" value="KAJ3574506.1"/>
    <property type="molecule type" value="Genomic_DNA"/>
</dbReference>
<comment type="caution">
    <text evidence="2">The sequence shown here is derived from an EMBL/GenBank/DDBJ whole genome shotgun (WGS) entry which is preliminary data.</text>
</comment>